<name>A0A3A5H1Z7_9ACTN</name>
<comment type="caution">
    <text evidence="1">The sequence shown here is derived from an EMBL/GenBank/DDBJ whole genome shotgun (WGS) entry which is preliminary data.</text>
</comment>
<proteinExistence type="predicted"/>
<protein>
    <recommendedName>
        <fullName evidence="3">Peptidase MA-like domain-containing protein</fullName>
    </recommendedName>
</protein>
<dbReference type="EMBL" id="QYRP01000002">
    <property type="protein sequence ID" value="RJS44849.1"/>
    <property type="molecule type" value="Genomic_DNA"/>
</dbReference>
<dbReference type="AlphaFoldDB" id="A0A3A5H1Z7"/>
<gene>
    <name evidence="1" type="ORF">D4739_00380</name>
</gene>
<dbReference type="OrthoDB" id="5242307at2"/>
<keyword evidence="2" id="KW-1185">Reference proteome</keyword>
<reference evidence="2" key="1">
    <citation type="submission" date="2018-09" db="EMBL/GenBank/DDBJ databases">
        <authorList>
            <person name="Zhu H."/>
        </authorList>
    </citation>
    <scope>NUCLEOTIDE SEQUENCE [LARGE SCALE GENOMIC DNA]</scope>
    <source>
        <strain evidence="2">K1W22B-1</strain>
    </source>
</reference>
<sequence>MIQLPDQLTAEAGRPHTWPAGLAALLATLLVSPFLLAGCGGPEQVPAPQSQPVRRDLAADVFARLQDALADRDAKAAAALGDDRGSPLLGDVAANAEALDVRDVSFRMIDEDPVLTATLPRGQWAAAVEATWRFDGFDRAPARAEVTMILAQEGERIRLHAIGGGARPVPLWLAGPLEVRRTADTLVLVAGPAANADRYAQLARRAVPAVEAVVGGHPRVVVEVPAGPADLDRTLGARTGDYAAIAAVTTFVGSDRADLAPVHVFVNPEVFGALKSAGAQLVMTHELTHVATDAVHSKAPQWLLEGYADHVALHGTDLPVSMTAGQIIRRVRRDGVPKALPGADEFDTRATHLGAWYEAAWRAAEVLARAGTEEQLLTFYRRASGGEPVDATLRELYGFDETELIRRWQQDLEQIAR</sequence>
<evidence type="ECO:0008006" key="3">
    <source>
        <dbReference type="Google" id="ProtNLM"/>
    </source>
</evidence>
<evidence type="ECO:0000313" key="1">
    <source>
        <dbReference type="EMBL" id="RJS44849.1"/>
    </source>
</evidence>
<dbReference type="Proteomes" id="UP000276542">
    <property type="component" value="Unassembled WGS sequence"/>
</dbReference>
<organism evidence="1 2">
    <name type="scientific">Nocardioides cavernaquae</name>
    <dbReference type="NCBI Taxonomy" id="2321396"/>
    <lineage>
        <taxon>Bacteria</taxon>
        <taxon>Bacillati</taxon>
        <taxon>Actinomycetota</taxon>
        <taxon>Actinomycetes</taxon>
        <taxon>Propionibacteriales</taxon>
        <taxon>Nocardioidaceae</taxon>
        <taxon>Nocardioides</taxon>
    </lineage>
</organism>
<dbReference type="RefSeq" id="WP_120058644.1">
    <property type="nucleotide sequence ID" value="NZ_QYRP01000002.1"/>
</dbReference>
<evidence type="ECO:0000313" key="2">
    <source>
        <dbReference type="Proteomes" id="UP000276542"/>
    </source>
</evidence>
<accession>A0A3A5H1Z7</accession>